<accession>A0A225NNH3</accession>
<dbReference type="InterPro" id="IPR010930">
    <property type="entry name" value="Flg_bb/hook_C_dom"/>
</dbReference>
<dbReference type="GO" id="GO:0009424">
    <property type="term" value="C:bacterial-type flagellum hook"/>
    <property type="evidence" value="ECO:0007669"/>
    <property type="project" value="InterPro"/>
</dbReference>
<dbReference type="RefSeq" id="WP_088649021.1">
    <property type="nucleotide sequence ID" value="NZ_AQQR01000002.1"/>
</dbReference>
<protein>
    <recommendedName>
        <fullName evidence="4">Flagellar hook-associated protein 1</fullName>
    </recommendedName>
</protein>
<dbReference type="GO" id="GO:0044780">
    <property type="term" value="P:bacterial-type flagellum assembly"/>
    <property type="evidence" value="ECO:0007669"/>
    <property type="project" value="InterPro"/>
</dbReference>
<sequence length="481" mass="50973">MSLTAASYNALSGLNMASLTSRLISDNIANSMTPGYGVRTLGLTSDHNGSGVKVQSITRFVDPVLLANRREADALLASTSTMTRFYARIEDIIGLPDDESSLSARMTRFQADLLEAASRPDSGIRLDQAAHSAGELVDVINEAATAVQDLRNDAEKDIAAQVVRMNDLLAGIDELNTSISKTMISGKSAAPLVDQRQNMIDELAKIVPVKEVERENGQISLYSAGGAILLDIEPAEIGFTQVNLVTQYATLDNGQLYGLTLNGRDISVDPDRSALRGGSLMAAFEVRDVTGVEMQARLDGMARDLVERFEDPALDATRAPGDPGLFTDSGSAFNPADELGLAQRLALNAAVDPDQGGESWRLRDGLGAAAPGEIGNADLIQDLMGAMEGARTAPTSVGTGSYSATGLADYVTSLISTERARAESDNSFAAIRQTEMSALLDADGVDTDAELASLMLVEQVYAANAQVMQTIDSMLQTLMEI</sequence>
<dbReference type="PANTHER" id="PTHR30033">
    <property type="entry name" value="FLAGELLAR HOOK-ASSOCIATED PROTEIN 1"/>
    <property type="match status" value="1"/>
</dbReference>
<keyword evidence="5" id="KW-0964">Secreted</keyword>
<evidence type="ECO:0000259" key="8">
    <source>
        <dbReference type="Pfam" id="PF22638"/>
    </source>
</evidence>
<evidence type="ECO:0000259" key="7">
    <source>
        <dbReference type="Pfam" id="PF06429"/>
    </source>
</evidence>
<feature type="domain" description="Flagellar basal-body/hook protein C-terminal" evidence="7">
    <location>
        <begin position="444"/>
        <end position="480"/>
    </location>
</feature>
<keyword evidence="6" id="KW-0975">Bacterial flagellum</keyword>
<dbReference type="Pfam" id="PF06429">
    <property type="entry name" value="Flg_bbr_C"/>
    <property type="match status" value="1"/>
</dbReference>
<evidence type="ECO:0000256" key="4">
    <source>
        <dbReference type="ARBA" id="ARBA00016244"/>
    </source>
</evidence>
<evidence type="ECO:0000313" key="10">
    <source>
        <dbReference type="Proteomes" id="UP000215377"/>
    </source>
</evidence>
<evidence type="ECO:0000256" key="6">
    <source>
        <dbReference type="ARBA" id="ARBA00023143"/>
    </source>
</evidence>
<dbReference type="Pfam" id="PF22638">
    <property type="entry name" value="FlgK_D1"/>
    <property type="match status" value="1"/>
</dbReference>
<dbReference type="PANTHER" id="PTHR30033:SF1">
    <property type="entry name" value="FLAGELLAR HOOK-ASSOCIATED PROTEIN 1"/>
    <property type="match status" value="1"/>
</dbReference>
<gene>
    <name evidence="9" type="ORF">ATO3_06540</name>
</gene>
<feature type="domain" description="Flagellar hook-associated protein FlgK helical" evidence="8">
    <location>
        <begin position="88"/>
        <end position="311"/>
    </location>
</feature>
<comment type="caution">
    <text evidence="9">The sequence shown here is derived from an EMBL/GenBank/DDBJ whole genome shotgun (WGS) entry which is preliminary data.</text>
</comment>
<evidence type="ECO:0000256" key="3">
    <source>
        <dbReference type="ARBA" id="ARBA00009677"/>
    </source>
</evidence>
<evidence type="ECO:0000313" key="9">
    <source>
        <dbReference type="EMBL" id="OWU75839.1"/>
    </source>
</evidence>
<comment type="similarity">
    <text evidence="3">Belongs to the flagella basal body rod proteins family.</text>
</comment>
<dbReference type="GO" id="GO:0005198">
    <property type="term" value="F:structural molecule activity"/>
    <property type="evidence" value="ECO:0007669"/>
    <property type="project" value="InterPro"/>
</dbReference>
<dbReference type="Proteomes" id="UP000215377">
    <property type="component" value="Unassembled WGS sequence"/>
</dbReference>
<name>A0A225NNH3_9RHOB</name>
<reference evidence="9 10" key="1">
    <citation type="submission" date="2013-04" db="EMBL/GenBank/DDBJ databases">
        <title>Oceanicola sp. 22II1-22F33 Genome Sequencing.</title>
        <authorList>
            <person name="Lai Q."/>
            <person name="Li G."/>
            <person name="Shao Z."/>
        </authorList>
    </citation>
    <scope>NUCLEOTIDE SEQUENCE [LARGE SCALE GENOMIC DNA]</scope>
    <source>
        <strain evidence="9 10">22II1-22F33</strain>
    </source>
</reference>
<dbReference type="InterPro" id="IPR053927">
    <property type="entry name" value="FlgK_helical"/>
</dbReference>
<evidence type="ECO:0000256" key="2">
    <source>
        <dbReference type="ARBA" id="ARBA00004613"/>
    </source>
</evidence>
<dbReference type="AlphaFoldDB" id="A0A225NNH3"/>
<dbReference type="EMBL" id="AQQR01000002">
    <property type="protein sequence ID" value="OWU75839.1"/>
    <property type="molecule type" value="Genomic_DNA"/>
</dbReference>
<evidence type="ECO:0000256" key="1">
    <source>
        <dbReference type="ARBA" id="ARBA00004365"/>
    </source>
</evidence>
<dbReference type="NCBIfam" id="TIGR02492">
    <property type="entry name" value="flgK_ends"/>
    <property type="match status" value="1"/>
</dbReference>
<proteinExistence type="inferred from homology"/>
<dbReference type="SUPFAM" id="SSF64518">
    <property type="entry name" value="Phase 1 flagellin"/>
    <property type="match status" value="1"/>
</dbReference>
<dbReference type="GO" id="GO:0005576">
    <property type="term" value="C:extracellular region"/>
    <property type="evidence" value="ECO:0007669"/>
    <property type="project" value="UniProtKB-SubCell"/>
</dbReference>
<dbReference type="InterPro" id="IPR002371">
    <property type="entry name" value="FlgK"/>
</dbReference>
<keyword evidence="10" id="KW-1185">Reference proteome</keyword>
<dbReference type="OrthoDB" id="7181295at2"/>
<evidence type="ECO:0000256" key="5">
    <source>
        <dbReference type="ARBA" id="ARBA00022525"/>
    </source>
</evidence>
<comment type="subcellular location">
    <subcellularLocation>
        <location evidence="1">Bacterial flagellum</location>
    </subcellularLocation>
    <subcellularLocation>
        <location evidence="2">Secreted</location>
    </subcellularLocation>
</comment>
<organism evidence="9 10">
    <name type="scientific">Marinibacterium profundimaris</name>
    <dbReference type="NCBI Taxonomy" id="1679460"/>
    <lineage>
        <taxon>Bacteria</taxon>
        <taxon>Pseudomonadati</taxon>
        <taxon>Pseudomonadota</taxon>
        <taxon>Alphaproteobacteria</taxon>
        <taxon>Rhodobacterales</taxon>
        <taxon>Paracoccaceae</taxon>
        <taxon>Marinibacterium</taxon>
    </lineage>
</organism>